<dbReference type="CDD" id="cd06445">
    <property type="entry name" value="ATase"/>
    <property type="match status" value="1"/>
</dbReference>
<keyword evidence="11" id="KW-1185">Reference proteome</keyword>
<keyword evidence="4 10" id="KW-0489">Methyltransferase</keyword>
<proteinExistence type="inferred from homology"/>
<dbReference type="GO" id="GO:0032259">
    <property type="term" value="P:methylation"/>
    <property type="evidence" value="ECO:0007669"/>
    <property type="project" value="UniProtKB-KW"/>
</dbReference>
<dbReference type="RefSeq" id="WP_203656086.1">
    <property type="nucleotide sequence ID" value="NZ_BONR01000003.1"/>
</dbReference>
<dbReference type="GO" id="GO:0003908">
    <property type="term" value="F:methylated-DNA-[protein]-cysteine S-methyltransferase activity"/>
    <property type="evidence" value="ECO:0007669"/>
    <property type="project" value="UniProtKB-EC"/>
</dbReference>
<evidence type="ECO:0000256" key="3">
    <source>
        <dbReference type="ARBA" id="ARBA00011918"/>
    </source>
</evidence>
<dbReference type="AlphaFoldDB" id="A0A919Q3Q1"/>
<evidence type="ECO:0000256" key="2">
    <source>
        <dbReference type="ARBA" id="ARBA00008711"/>
    </source>
</evidence>
<reference evidence="10" key="1">
    <citation type="submission" date="2021-01" db="EMBL/GenBank/DDBJ databases">
        <title>Whole genome shotgun sequence of Demequina activiva NBRC 110675.</title>
        <authorList>
            <person name="Komaki H."/>
            <person name="Tamura T."/>
        </authorList>
    </citation>
    <scope>NUCLEOTIDE SEQUENCE</scope>
    <source>
        <strain evidence="10">NBRC 110675</strain>
    </source>
</reference>
<protein>
    <recommendedName>
        <fullName evidence="3">methylated-DNA--[protein]-cysteine S-methyltransferase</fullName>
        <ecNumber evidence="3">2.1.1.63</ecNumber>
    </recommendedName>
</protein>
<keyword evidence="7" id="KW-0234">DNA repair</keyword>
<dbReference type="PANTHER" id="PTHR10815:SF5">
    <property type="entry name" value="METHYLATED-DNA--PROTEIN-CYSTEINE METHYLTRANSFERASE"/>
    <property type="match status" value="1"/>
</dbReference>
<dbReference type="GO" id="GO:0006281">
    <property type="term" value="P:DNA repair"/>
    <property type="evidence" value="ECO:0007669"/>
    <property type="project" value="UniProtKB-KW"/>
</dbReference>
<sequence>MLTYETLDTPDGPFTVVEADAAVVAAGWSADADELLARSRHRGEAASPGAVASADAVRAYYDGDADAVAATRIGPVGTEFRVRVWDALHAIPAGETRTYGEVAAALGSPNASRAVGAACGANAIALFIPCHRVTGAYGALTGFAWGVDVKRSLLERERARLAVSSRSDAP</sequence>
<evidence type="ECO:0000256" key="1">
    <source>
        <dbReference type="ARBA" id="ARBA00001286"/>
    </source>
</evidence>
<evidence type="ECO:0000256" key="4">
    <source>
        <dbReference type="ARBA" id="ARBA00022603"/>
    </source>
</evidence>
<comment type="catalytic activity">
    <reaction evidence="1">
        <text>a 4-O-methyl-thymidine in DNA + L-cysteinyl-[protein] = a thymidine in DNA + S-methyl-L-cysteinyl-[protein]</text>
        <dbReference type="Rhea" id="RHEA:53428"/>
        <dbReference type="Rhea" id="RHEA-COMP:10131"/>
        <dbReference type="Rhea" id="RHEA-COMP:10132"/>
        <dbReference type="Rhea" id="RHEA-COMP:13555"/>
        <dbReference type="Rhea" id="RHEA-COMP:13556"/>
        <dbReference type="ChEBI" id="CHEBI:29950"/>
        <dbReference type="ChEBI" id="CHEBI:82612"/>
        <dbReference type="ChEBI" id="CHEBI:137386"/>
        <dbReference type="ChEBI" id="CHEBI:137387"/>
        <dbReference type="EC" id="2.1.1.63"/>
    </reaction>
</comment>
<comment type="catalytic activity">
    <reaction evidence="8">
        <text>a 6-O-methyl-2'-deoxyguanosine in DNA + L-cysteinyl-[protein] = S-methyl-L-cysteinyl-[protein] + a 2'-deoxyguanosine in DNA</text>
        <dbReference type="Rhea" id="RHEA:24000"/>
        <dbReference type="Rhea" id="RHEA-COMP:10131"/>
        <dbReference type="Rhea" id="RHEA-COMP:10132"/>
        <dbReference type="Rhea" id="RHEA-COMP:11367"/>
        <dbReference type="Rhea" id="RHEA-COMP:11368"/>
        <dbReference type="ChEBI" id="CHEBI:29950"/>
        <dbReference type="ChEBI" id="CHEBI:82612"/>
        <dbReference type="ChEBI" id="CHEBI:85445"/>
        <dbReference type="ChEBI" id="CHEBI:85448"/>
        <dbReference type="EC" id="2.1.1.63"/>
    </reaction>
</comment>
<dbReference type="SUPFAM" id="SSF46767">
    <property type="entry name" value="Methylated DNA-protein cysteine methyltransferase, C-terminal domain"/>
    <property type="match status" value="1"/>
</dbReference>
<organism evidence="10 11">
    <name type="scientific">Demequina activiva</name>
    <dbReference type="NCBI Taxonomy" id="1582364"/>
    <lineage>
        <taxon>Bacteria</taxon>
        <taxon>Bacillati</taxon>
        <taxon>Actinomycetota</taxon>
        <taxon>Actinomycetes</taxon>
        <taxon>Micrococcales</taxon>
        <taxon>Demequinaceae</taxon>
        <taxon>Demequina</taxon>
    </lineage>
</organism>
<accession>A0A919Q3Q1</accession>
<evidence type="ECO:0000256" key="6">
    <source>
        <dbReference type="ARBA" id="ARBA00022763"/>
    </source>
</evidence>
<evidence type="ECO:0000256" key="8">
    <source>
        <dbReference type="ARBA" id="ARBA00049348"/>
    </source>
</evidence>
<dbReference type="NCBIfam" id="TIGR00589">
    <property type="entry name" value="ogt"/>
    <property type="match status" value="1"/>
</dbReference>
<comment type="caution">
    <text evidence="10">The sequence shown here is derived from an EMBL/GenBank/DDBJ whole genome shotgun (WGS) entry which is preliminary data.</text>
</comment>
<dbReference type="PANTHER" id="PTHR10815">
    <property type="entry name" value="METHYLATED-DNA--PROTEIN-CYSTEINE METHYLTRANSFERASE"/>
    <property type="match status" value="1"/>
</dbReference>
<dbReference type="EC" id="2.1.1.63" evidence="3"/>
<dbReference type="EMBL" id="BONR01000003">
    <property type="protein sequence ID" value="GIG55019.1"/>
    <property type="molecule type" value="Genomic_DNA"/>
</dbReference>
<keyword evidence="5" id="KW-0808">Transferase</keyword>
<evidence type="ECO:0000313" key="10">
    <source>
        <dbReference type="EMBL" id="GIG55019.1"/>
    </source>
</evidence>
<evidence type="ECO:0000256" key="7">
    <source>
        <dbReference type="ARBA" id="ARBA00023204"/>
    </source>
</evidence>
<dbReference type="Proteomes" id="UP000652354">
    <property type="component" value="Unassembled WGS sequence"/>
</dbReference>
<feature type="domain" description="Methylated-DNA-[protein]-cysteine S-methyltransferase DNA binding" evidence="9">
    <location>
        <begin position="79"/>
        <end position="158"/>
    </location>
</feature>
<name>A0A919Q3Q1_9MICO</name>
<evidence type="ECO:0000259" key="9">
    <source>
        <dbReference type="Pfam" id="PF01035"/>
    </source>
</evidence>
<dbReference type="Gene3D" id="1.10.10.10">
    <property type="entry name" value="Winged helix-like DNA-binding domain superfamily/Winged helix DNA-binding domain"/>
    <property type="match status" value="1"/>
</dbReference>
<dbReference type="FunFam" id="1.10.10.10:FF:000214">
    <property type="entry name" value="Methylated-DNA--protein-cysteine methyltransferase"/>
    <property type="match status" value="1"/>
</dbReference>
<comment type="similarity">
    <text evidence="2">Belongs to the MGMT family.</text>
</comment>
<dbReference type="InterPro" id="IPR014048">
    <property type="entry name" value="MethylDNA_cys_MeTrfase_DNA-bd"/>
</dbReference>
<dbReference type="InterPro" id="IPR036388">
    <property type="entry name" value="WH-like_DNA-bd_sf"/>
</dbReference>
<gene>
    <name evidence="10" type="primary">ogt</name>
    <name evidence="10" type="ORF">Dac01nite_17710</name>
</gene>
<evidence type="ECO:0000256" key="5">
    <source>
        <dbReference type="ARBA" id="ARBA00022679"/>
    </source>
</evidence>
<dbReference type="Pfam" id="PF01035">
    <property type="entry name" value="DNA_binding_1"/>
    <property type="match status" value="1"/>
</dbReference>
<dbReference type="InterPro" id="IPR036217">
    <property type="entry name" value="MethylDNA_cys_MeTrfase_DNAb"/>
</dbReference>
<keyword evidence="6" id="KW-0227">DNA damage</keyword>
<evidence type="ECO:0000313" key="11">
    <source>
        <dbReference type="Proteomes" id="UP000652354"/>
    </source>
</evidence>